<keyword evidence="3" id="KW-0456">Lyase</keyword>
<keyword evidence="2" id="KW-0443">Lipid metabolism</keyword>
<evidence type="ECO:0000256" key="1">
    <source>
        <dbReference type="ARBA" id="ARBA00022832"/>
    </source>
</evidence>
<evidence type="ECO:0000256" key="8">
    <source>
        <dbReference type="ARBA" id="ARBA00048742"/>
    </source>
</evidence>
<evidence type="ECO:0000256" key="3">
    <source>
        <dbReference type="ARBA" id="ARBA00023239"/>
    </source>
</evidence>
<accession>A0A7I9V697</accession>
<dbReference type="InterPro" id="IPR043064">
    <property type="entry name" value="FcoT_ThioEstase_Rv0098-like_sf"/>
</dbReference>
<dbReference type="EC" id="4.3.2.11" evidence="5"/>
<reference evidence="10" key="1">
    <citation type="submission" date="2019-06" db="EMBL/GenBank/DDBJ databases">
        <title>Gordonia isolated from sludge of a wastewater treatment plant.</title>
        <authorList>
            <person name="Tamura T."/>
            <person name="Aoyama K."/>
            <person name="Kang Y."/>
            <person name="Saito S."/>
            <person name="Akiyama N."/>
            <person name="Yazawa K."/>
            <person name="Gonoi T."/>
            <person name="Mikami Y."/>
        </authorList>
    </citation>
    <scope>NUCLEOTIDE SEQUENCE [LARGE SCALE GENOMIC DNA]</scope>
    <source>
        <strain evidence="10">NBRC 107696</strain>
    </source>
</reference>
<dbReference type="GO" id="GO:0006631">
    <property type="term" value="P:fatty acid metabolic process"/>
    <property type="evidence" value="ECO:0007669"/>
    <property type="project" value="UniProtKB-KW"/>
</dbReference>
<dbReference type="InterPro" id="IPR022598">
    <property type="entry name" value="FcoT_ThioEstase"/>
</dbReference>
<sequence length="177" mass="19939">MSGAMPADADLLDRAMSPYVGKGAVLLHSIQVALTDDTLTADGEFRIGESCYIDDTGHFNAVEFVISYNQLMYAALAHVVRDDLHPAFADWSLDDYWSRQLPNVFITRLDSRYRRPLNPRAYRGRFTVADFTYRNRSQPVLGFTSHIEFVDELGGHAYGDVDIALTDPIGFHSMQED</sequence>
<dbReference type="RefSeq" id="WP_161894472.1">
    <property type="nucleotide sequence ID" value="NZ_BJOV01000002.1"/>
</dbReference>
<comment type="caution">
    <text evidence="9">The sequence shown here is derived from an EMBL/GenBank/DDBJ whole genome shotgun (WGS) entry which is preliminary data.</text>
</comment>
<evidence type="ECO:0000256" key="5">
    <source>
        <dbReference type="ARBA" id="ARBA00035127"/>
    </source>
</evidence>
<dbReference type="OrthoDB" id="510402at2"/>
<evidence type="ECO:0000256" key="7">
    <source>
        <dbReference type="ARBA" id="ARBA00035448"/>
    </source>
</evidence>
<dbReference type="Gene3D" id="3.10.129.30">
    <property type="entry name" value="Rv0098, thioesterase-like hot dog domain"/>
    <property type="match status" value="1"/>
</dbReference>
<gene>
    <name evidence="9" type="ORF">nbrc107696_10460</name>
</gene>
<comment type="catalytic activity">
    <reaction evidence="8">
        <text>a (3R)-3-[(carboxymethyl)amino]fatty acid + holo-[ACP] + H(+) = a (2E)-enoyl-[ACP] + glycine + H2O</text>
        <dbReference type="Rhea" id="RHEA:74923"/>
        <dbReference type="Rhea" id="RHEA-COMP:9685"/>
        <dbReference type="Rhea" id="RHEA-COMP:9925"/>
        <dbReference type="ChEBI" id="CHEBI:15377"/>
        <dbReference type="ChEBI" id="CHEBI:15378"/>
        <dbReference type="ChEBI" id="CHEBI:57305"/>
        <dbReference type="ChEBI" id="CHEBI:64479"/>
        <dbReference type="ChEBI" id="CHEBI:78784"/>
        <dbReference type="ChEBI" id="CHEBI:193080"/>
        <dbReference type="EC" id="4.3.2.11"/>
    </reaction>
    <physiologicalReaction direction="right-to-left" evidence="8">
        <dbReference type="Rhea" id="RHEA:74925"/>
    </physiologicalReaction>
</comment>
<evidence type="ECO:0000313" key="9">
    <source>
        <dbReference type="EMBL" id="GEE00600.1"/>
    </source>
</evidence>
<organism evidence="9 10">
    <name type="scientific">Gordonia spumicola</name>
    <dbReference type="NCBI Taxonomy" id="589161"/>
    <lineage>
        <taxon>Bacteria</taxon>
        <taxon>Bacillati</taxon>
        <taxon>Actinomycetota</taxon>
        <taxon>Actinomycetes</taxon>
        <taxon>Mycobacteriales</taxon>
        <taxon>Gordoniaceae</taxon>
        <taxon>Gordonia</taxon>
    </lineage>
</organism>
<keyword evidence="1" id="KW-0276">Fatty acid metabolism</keyword>
<dbReference type="Pfam" id="PF10862">
    <property type="entry name" value="FcoT"/>
    <property type="match status" value="1"/>
</dbReference>
<dbReference type="AlphaFoldDB" id="A0A7I9V697"/>
<evidence type="ECO:0000256" key="4">
    <source>
        <dbReference type="ARBA" id="ARBA00035117"/>
    </source>
</evidence>
<evidence type="ECO:0000256" key="6">
    <source>
        <dbReference type="ARBA" id="ARBA00035169"/>
    </source>
</evidence>
<dbReference type="EMBL" id="BJOV01000002">
    <property type="protein sequence ID" value="GEE00600.1"/>
    <property type="molecule type" value="Genomic_DNA"/>
</dbReference>
<dbReference type="GO" id="GO:0016829">
    <property type="term" value="F:lyase activity"/>
    <property type="evidence" value="ECO:0007669"/>
    <property type="project" value="UniProtKB-KW"/>
</dbReference>
<evidence type="ECO:0000256" key="2">
    <source>
        <dbReference type="ARBA" id="ARBA00023098"/>
    </source>
</evidence>
<keyword evidence="10" id="KW-1185">Reference proteome</keyword>
<evidence type="ECO:0000313" key="10">
    <source>
        <dbReference type="Proteomes" id="UP000444960"/>
    </source>
</evidence>
<dbReference type="Proteomes" id="UP000444960">
    <property type="component" value="Unassembled WGS sequence"/>
</dbReference>
<comment type="similarity">
    <text evidence="4">Belongs to the FcoT family.</text>
</comment>
<name>A0A7I9V697_9ACTN</name>
<proteinExistence type="inferred from homology"/>
<protein>
    <recommendedName>
        <fullName evidence="6">(2E)-enoyl-[ACP] glycyltransferase</fullName>
        <ecNumber evidence="5">4.3.2.11</ecNumber>
    </recommendedName>
    <alternativeName>
        <fullName evidence="7">(2E)-unsaturated fatty acyl-[ACP] glycyltransferase</fullName>
    </alternativeName>
</protein>